<evidence type="ECO:0000259" key="1">
    <source>
        <dbReference type="Pfam" id="PF04016"/>
    </source>
</evidence>
<keyword evidence="4" id="KW-1185">Reference proteome</keyword>
<proteinExistence type="predicted"/>
<feature type="domain" description="Putative heavy-metal chelation" evidence="1">
    <location>
        <begin position="107"/>
        <end position="215"/>
    </location>
</feature>
<feature type="domain" description="DUF4213" evidence="2">
    <location>
        <begin position="5"/>
        <end position="83"/>
    </location>
</feature>
<evidence type="ECO:0000313" key="4">
    <source>
        <dbReference type="Proteomes" id="UP000095256"/>
    </source>
</evidence>
<name>A0A1E5KTX4_9ENTE</name>
<dbReference type="Pfam" id="PF04016">
    <property type="entry name" value="DUF364"/>
    <property type="match status" value="1"/>
</dbReference>
<dbReference type="Pfam" id="PF13938">
    <property type="entry name" value="DUF4213"/>
    <property type="match status" value="1"/>
</dbReference>
<dbReference type="EMBL" id="MIEK01000056">
    <property type="protein sequence ID" value="OEH81208.1"/>
    <property type="molecule type" value="Genomic_DNA"/>
</dbReference>
<dbReference type="STRING" id="762845.BCR26_05005"/>
<dbReference type="Proteomes" id="UP000095256">
    <property type="component" value="Unassembled WGS sequence"/>
</dbReference>
<dbReference type="RefSeq" id="WP_069699796.1">
    <property type="nucleotide sequence ID" value="NZ_JAGGMA010000004.1"/>
</dbReference>
<evidence type="ECO:0000313" key="3">
    <source>
        <dbReference type="EMBL" id="OEH81208.1"/>
    </source>
</evidence>
<sequence length="250" mass="28401">MWRMYDELIEKIPAGIIIKEIQQTPKWTMIACEDMVGAAMRFDSQKNLIVSDYLGVDLQEVARLIKSWDFEKASLGLAAINSYFNYKEKVEMTRDFMIQGHRDILEELQTVKDDTKVGMIGHFPYVDRYPDVAKKLTIFELNPKEGDFPASASEYLLPEMDIVYITGSTIVNKTLPRLLELSEKAQTILLGASCTLSPVLFDYGVDVLAGTVYQQSLTQILEQKKTSPIHLPLSKCGEPIILTKKRSNRK</sequence>
<comment type="caution">
    <text evidence="3">The sequence shown here is derived from an EMBL/GenBank/DDBJ whole genome shotgun (WGS) entry which is preliminary data.</text>
</comment>
<dbReference type="Gene3D" id="3.40.50.11590">
    <property type="match status" value="1"/>
</dbReference>
<accession>A0A1E5KTX4</accession>
<reference evidence="3 4" key="1">
    <citation type="submission" date="2016-09" db="EMBL/GenBank/DDBJ databases">
        <authorList>
            <person name="Capua I."/>
            <person name="De Benedictis P."/>
            <person name="Joannis T."/>
            <person name="Lombin L.H."/>
            <person name="Cattoli G."/>
        </authorList>
    </citation>
    <scope>NUCLEOTIDE SEQUENCE [LARGE SCALE GENOMIC DNA]</scope>
    <source>
        <strain evidence="3 4">LMG 25899</strain>
    </source>
</reference>
<dbReference type="AlphaFoldDB" id="A0A1E5KTX4"/>
<dbReference type="SUPFAM" id="SSF159713">
    <property type="entry name" value="Dhaf3308-like"/>
    <property type="match status" value="1"/>
</dbReference>
<gene>
    <name evidence="3" type="ORF">BCR26_05005</name>
</gene>
<evidence type="ECO:0008006" key="5">
    <source>
        <dbReference type="Google" id="ProtNLM"/>
    </source>
</evidence>
<evidence type="ECO:0000259" key="2">
    <source>
        <dbReference type="Pfam" id="PF13938"/>
    </source>
</evidence>
<dbReference type="InterPro" id="IPR025251">
    <property type="entry name" value="DUF4213"/>
</dbReference>
<dbReference type="InterPro" id="IPR007161">
    <property type="entry name" value="DUF364"/>
</dbReference>
<organism evidence="3 4">
    <name type="scientific">Enterococcus rivorum</name>
    <dbReference type="NCBI Taxonomy" id="762845"/>
    <lineage>
        <taxon>Bacteria</taxon>
        <taxon>Bacillati</taxon>
        <taxon>Bacillota</taxon>
        <taxon>Bacilli</taxon>
        <taxon>Lactobacillales</taxon>
        <taxon>Enterococcaceae</taxon>
        <taxon>Enterococcus</taxon>
    </lineage>
</organism>
<protein>
    <recommendedName>
        <fullName evidence="5">Heavy-metal chelation domain-containing protein</fullName>
    </recommendedName>
</protein>
<dbReference type="Gene3D" id="3.30.390.100">
    <property type="match status" value="1"/>
</dbReference>